<organism evidence="1 2">
    <name type="scientific">Drosophila gunungcola</name>
    <name type="common">fruit fly</name>
    <dbReference type="NCBI Taxonomy" id="103775"/>
    <lineage>
        <taxon>Eukaryota</taxon>
        <taxon>Metazoa</taxon>
        <taxon>Ecdysozoa</taxon>
        <taxon>Arthropoda</taxon>
        <taxon>Hexapoda</taxon>
        <taxon>Insecta</taxon>
        <taxon>Pterygota</taxon>
        <taxon>Neoptera</taxon>
        <taxon>Endopterygota</taxon>
        <taxon>Diptera</taxon>
        <taxon>Brachycera</taxon>
        <taxon>Muscomorpha</taxon>
        <taxon>Ephydroidea</taxon>
        <taxon>Drosophilidae</taxon>
        <taxon>Drosophila</taxon>
        <taxon>Sophophora</taxon>
    </lineage>
</organism>
<evidence type="ECO:0000313" key="1">
    <source>
        <dbReference type="EMBL" id="KAI8041646.1"/>
    </source>
</evidence>
<accession>A0A9Q0BRM4</accession>
<sequence length="39" mass="4611">MVSRRVKIREVTLVQIILLDKQAHLTCYQRQTMPGSRIQ</sequence>
<proteinExistence type="predicted"/>
<dbReference type="AlphaFoldDB" id="A0A9Q0BRM4"/>
<dbReference type="EMBL" id="JAMKOV010000003">
    <property type="protein sequence ID" value="KAI8041646.1"/>
    <property type="molecule type" value="Genomic_DNA"/>
</dbReference>
<keyword evidence="2" id="KW-1185">Reference proteome</keyword>
<name>A0A9Q0BRM4_9MUSC</name>
<comment type="caution">
    <text evidence="1">The sequence shown here is derived from an EMBL/GenBank/DDBJ whole genome shotgun (WGS) entry which is preliminary data.</text>
</comment>
<evidence type="ECO:0000313" key="2">
    <source>
        <dbReference type="Proteomes" id="UP001059596"/>
    </source>
</evidence>
<gene>
    <name evidence="1" type="ORF">M5D96_005911</name>
</gene>
<reference evidence="1" key="1">
    <citation type="journal article" date="2023" name="Genome Biol. Evol.">
        <title>Long-read-based Genome Assembly of Drosophila gunungcola Reveals Fewer Chemosensory Genes in Flower-breeding Species.</title>
        <authorList>
            <person name="Negi A."/>
            <person name="Liao B.Y."/>
            <person name="Yeh S.D."/>
        </authorList>
    </citation>
    <scope>NUCLEOTIDE SEQUENCE</scope>
    <source>
        <strain evidence="1">Sukarami</strain>
    </source>
</reference>
<dbReference type="Proteomes" id="UP001059596">
    <property type="component" value="Unassembled WGS sequence"/>
</dbReference>
<protein>
    <submittedName>
        <fullName evidence="1">Uncharacterized protein</fullName>
    </submittedName>
</protein>